<accession>A0ABY5BHB3</accession>
<organism evidence="3 4">
    <name type="scientific">Burkholderia glumae</name>
    <name type="common">Pseudomonas glumae</name>
    <dbReference type="NCBI Taxonomy" id="337"/>
    <lineage>
        <taxon>Bacteria</taxon>
        <taxon>Pseudomonadati</taxon>
        <taxon>Pseudomonadota</taxon>
        <taxon>Betaproteobacteria</taxon>
        <taxon>Burkholderiales</taxon>
        <taxon>Burkholderiaceae</taxon>
        <taxon>Burkholderia</taxon>
    </lineage>
</organism>
<proteinExistence type="predicted"/>
<evidence type="ECO:0000256" key="1">
    <source>
        <dbReference type="SAM" id="MobiDB-lite"/>
    </source>
</evidence>
<feature type="transmembrane region" description="Helical" evidence="2">
    <location>
        <begin position="105"/>
        <end position="130"/>
    </location>
</feature>
<dbReference type="RefSeq" id="WP_252836885.1">
    <property type="nucleotide sequence ID" value="NZ_CP033666.1"/>
</dbReference>
<name>A0ABY5BHB3_BURGL</name>
<evidence type="ECO:0000313" key="4">
    <source>
        <dbReference type="Proteomes" id="UP001056386"/>
    </source>
</evidence>
<feature type="transmembrane region" description="Helical" evidence="2">
    <location>
        <begin position="150"/>
        <end position="172"/>
    </location>
</feature>
<feature type="compositionally biased region" description="Pro residues" evidence="1">
    <location>
        <begin position="216"/>
        <end position="226"/>
    </location>
</feature>
<evidence type="ECO:0000256" key="2">
    <source>
        <dbReference type="SAM" id="Phobius"/>
    </source>
</evidence>
<dbReference type="EMBL" id="CP099587">
    <property type="protein sequence ID" value="USS46440.1"/>
    <property type="molecule type" value="Genomic_DNA"/>
</dbReference>
<keyword evidence="4" id="KW-1185">Reference proteome</keyword>
<feature type="region of interest" description="Disordered" evidence="1">
    <location>
        <begin position="188"/>
        <end position="226"/>
    </location>
</feature>
<feature type="transmembrane region" description="Helical" evidence="2">
    <location>
        <begin position="61"/>
        <end position="84"/>
    </location>
</feature>
<gene>
    <name evidence="3" type="ORF">NFI99_16115</name>
</gene>
<dbReference type="Proteomes" id="UP001056386">
    <property type="component" value="Chromosome 1"/>
</dbReference>
<reference evidence="3" key="1">
    <citation type="submission" date="2022-06" db="EMBL/GenBank/DDBJ databases">
        <title>Draft genome sequence of Burkholderia glumae strain GR20004 isolated from rice panicle showing bacterial panicle blight.</title>
        <authorList>
            <person name="Choi S.Y."/>
            <person name="Lee Y.H."/>
        </authorList>
    </citation>
    <scope>NUCLEOTIDE SEQUENCE</scope>
    <source>
        <strain evidence="3">GR20004</strain>
    </source>
</reference>
<evidence type="ECO:0000313" key="3">
    <source>
        <dbReference type="EMBL" id="USS46440.1"/>
    </source>
</evidence>
<feature type="compositionally biased region" description="Basic and acidic residues" evidence="1">
    <location>
        <begin position="188"/>
        <end position="201"/>
    </location>
</feature>
<keyword evidence="2" id="KW-0812">Transmembrane</keyword>
<protein>
    <recommendedName>
        <fullName evidence="5">Transmembrane protein</fullName>
    </recommendedName>
</protein>
<evidence type="ECO:0008006" key="5">
    <source>
        <dbReference type="Google" id="ProtNLM"/>
    </source>
</evidence>
<feature type="transmembrane region" description="Helical" evidence="2">
    <location>
        <begin position="28"/>
        <end position="49"/>
    </location>
</feature>
<keyword evidence="2" id="KW-1133">Transmembrane helix</keyword>
<sequence>MDTSGSSQKSSKRPPQPGYFKAYGGFKILFESVFFWAALFITAISYPYWSSKEWWSVVTTVLPTILGFTIAAFALVIGIGTGTFKRQLHRPGKDGKPPLYLKVSGIFVHQIVIQASAIIFSVTLAALWLWPAPTEEPWVAINEYARLVSWAIGFFLFAYSLVLVIAGALNLYTLAKLIQSGMEIEAEKEAQARKKREEQETQARQASPPESAVEPANPPGPQNPAN</sequence>
<keyword evidence="2" id="KW-0472">Membrane</keyword>